<dbReference type="GO" id="GO:1990281">
    <property type="term" value="C:efflux pump complex"/>
    <property type="evidence" value="ECO:0007669"/>
    <property type="project" value="TreeGrafter"/>
</dbReference>
<keyword evidence="3" id="KW-1185">Reference proteome</keyword>
<organism evidence="2 3">
    <name type="scientific">Flavobacterium succinicans</name>
    <dbReference type="NCBI Taxonomy" id="29536"/>
    <lineage>
        <taxon>Bacteria</taxon>
        <taxon>Pseudomonadati</taxon>
        <taxon>Bacteroidota</taxon>
        <taxon>Flavobacteriia</taxon>
        <taxon>Flavobacteriales</taxon>
        <taxon>Flavobacteriaceae</taxon>
        <taxon>Flavobacterium</taxon>
    </lineage>
</organism>
<dbReference type="InterPro" id="IPR058792">
    <property type="entry name" value="Beta-barrel_RND_2"/>
</dbReference>
<proteinExistence type="predicted"/>
<evidence type="ECO:0000313" key="3">
    <source>
        <dbReference type="Proteomes" id="UP000182961"/>
    </source>
</evidence>
<dbReference type="Gene3D" id="2.40.50.100">
    <property type="match status" value="1"/>
</dbReference>
<feature type="domain" description="CusB-like beta-barrel" evidence="1">
    <location>
        <begin position="235"/>
        <end position="306"/>
    </location>
</feature>
<dbReference type="EMBL" id="FOUT01000007">
    <property type="protein sequence ID" value="SFN18491.1"/>
    <property type="molecule type" value="Genomic_DNA"/>
</dbReference>
<dbReference type="Pfam" id="PF25954">
    <property type="entry name" value="Beta-barrel_RND_2"/>
    <property type="match status" value="1"/>
</dbReference>
<dbReference type="AlphaFoldDB" id="A0A1I4WXL8"/>
<evidence type="ECO:0000313" key="2">
    <source>
        <dbReference type="EMBL" id="SFN18491.1"/>
    </source>
</evidence>
<dbReference type="RefSeq" id="WP_024980760.1">
    <property type="nucleotide sequence ID" value="NZ_CBCRUM010000022.1"/>
</dbReference>
<dbReference type="GO" id="GO:0015562">
    <property type="term" value="F:efflux transmembrane transporter activity"/>
    <property type="evidence" value="ECO:0007669"/>
    <property type="project" value="TreeGrafter"/>
</dbReference>
<dbReference type="PANTHER" id="PTHR30469">
    <property type="entry name" value="MULTIDRUG RESISTANCE PROTEIN MDTA"/>
    <property type="match status" value="1"/>
</dbReference>
<dbReference type="SUPFAM" id="SSF111369">
    <property type="entry name" value="HlyD-like secretion proteins"/>
    <property type="match status" value="1"/>
</dbReference>
<evidence type="ECO:0000259" key="1">
    <source>
        <dbReference type="Pfam" id="PF25954"/>
    </source>
</evidence>
<protein>
    <submittedName>
        <fullName evidence="2">Multidrug efflux pump subunit AcrA (Membrane-fusion protein)</fullName>
    </submittedName>
</protein>
<dbReference type="Gene3D" id="1.10.287.470">
    <property type="entry name" value="Helix hairpin bin"/>
    <property type="match status" value="1"/>
</dbReference>
<dbReference type="Gene3D" id="2.40.420.20">
    <property type="match status" value="1"/>
</dbReference>
<accession>A0A1I4WXL8</accession>
<name>A0A1I4WXL8_9FLAO</name>
<dbReference type="eggNOG" id="COG0845">
    <property type="taxonomic scope" value="Bacteria"/>
</dbReference>
<reference evidence="3" key="1">
    <citation type="submission" date="2016-10" db="EMBL/GenBank/DDBJ databases">
        <authorList>
            <person name="Varghese N."/>
            <person name="Submissions S."/>
        </authorList>
    </citation>
    <scope>NUCLEOTIDE SEQUENCE [LARGE SCALE GENOMIC DNA]</scope>
    <source>
        <strain evidence="3">DSM 4002</strain>
    </source>
</reference>
<gene>
    <name evidence="2" type="ORF">SAMN05444143_107178</name>
</gene>
<sequence>MRSQVVVVVSFFSILLVNCSKKESQEIQPTISDITESVYASGVIKAKDQYIVYPTVSGILKKTKVVVGQKISKGQLLFELDSDKADLNTQNALLAYELSKKDSRYIQDKIAELELKVLAAKDKLLLDESIYHRNQKALLYEGISQIDFDRVVQTYKSSKSNFEMAQKQLAQFKSQLQNDQSKNAINLKISQKSQSDFAVKSEFDGQLFDLPVKEGTLVTPQTPIATIGKSNTFILELDVDENDMVRVVLGQNIVVTMDSYKGTVFDAVVSKIYPIMDERSRTFKIEAQFIKAPPKLYPNLTAEANIVIQTKKKALTIPKEYLIEGTYVLVNKDEKRKVKVGLSDYKKVEILDGLQANETLYKPN</sequence>
<dbReference type="Gene3D" id="2.40.30.170">
    <property type="match status" value="1"/>
</dbReference>
<dbReference type="Proteomes" id="UP000182961">
    <property type="component" value="Unassembled WGS sequence"/>
</dbReference>